<protein>
    <recommendedName>
        <fullName evidence="2">DUF4460 domain-containing protein</fullName>
    </recommendedName>
</protein>
<proteinExistence type="predicted"/>
<evidence type="ECO:0008006" key="2">
    <source>
        <dbReference type="Google" id="ProtNLM"/>
    </source>
</evidence>
<name>W4GR51_APHAT</name>
<dbReference type="GeneID" id="20807989"/>
<dbReference type="EMBL" id="KI913124">
    <property type="protein sequence ID" value="ETV81489.1"/>
    <property type="molecule type" value="Genomic_DNA"/>
</dbReference>
<dbReference type="RefSeq" id="XP_009829347.1">
    <property type="nucleotide sequence ID" value="XM_009831045.1"/>
</dbReference>
<evidence type="ECO:0000313" key="1">
    <source>
        <dbReference type="EMBL" id="ETV81489.1"/>
    </source>
</evidence>
<accession>W4GR51</accession>
<dbReference type="OrthoDB" id="71120at2759"/>
<gene>
    <name evidence="1" type="ORF">H257_05993</name>
</gene>
<reference evidence="1" key="1">
    <citation type="submission" date="2013-12" db="EMBL/GenBank/DDBJ databases">
        <title>The Genome Sequence of Aphanomyces astaci APO3.</title>
        <authorList>
            <consortium name="The Broad Institute Genomics Platform"/>
            <person name="Russ C."/>
            <person name="Tyler B."/>
            <person name="van West P."/>
            <person name="Dieguez-Uribeondo J."/>
            <person name="Young S.K."/>
            <person name="Zeng Q."/>
            <person name="Gargeya S."/>
            <person name="Fitzgerald M."/>
            <person name="Abouelleil A."/>
            <person name="Alvarado L."/>
            <person name="Chapman S.B."/>
            <person name="Gainer-Dewar J."/>
            <person name="Goldberg J."/>
            <person name="Griggs A."/>
            <person name="Gujja S."/>
            <person name="Hansen M."/>
            <person name="Howarth C."/>
            <person name="Imamovic A."/>
            <person name="Ireland A."/>
            <person name="Larimer J."/>
            <person name="McCowan C."/>
            <person name="Murphy C."/>
            <person name="Pearson M."/>
            <person name="Poon T.W."/>
            <person name="Priest M."/>
            <person name="Roberts A."/>
            <person name="Saif S."/>
            <person name="Shea T."/>
            <person name="Sykes S."/>
            <person name="Wortman J."/>
            <person name="Nusbaum C."/>
            <person name="Birren B."/>
        </authorList>
    </citation>
    <scope>NUCLEOTIDE SEQUENCE [LARGE SCALE GENOMIC DNA]</scope>
    <source>
        <strain evidence="1">APO3</strain>
    </source>
</reference>
<dbReference type="STRING" id="112090.W4GR51"/>
<organism evidence="1">
    <name type="scientific">Aphanomyces astaci</name>
    <name type="common">Crayfish plague agent</name>
    <dbReference type="NCBI Taxonomy" id="112090"/>
    <lineage>
        <taxon>Eukaryota</taxon>
        <taxon>Sar</taxon>
        <taxon>Stramenopiles</taxon>
        <taxon>Oomycota</taxon>
        <taxon>Saprolegniomycetes</taxon>
        <taxon>Saprolegniales</taxon>
        <taxon>Verrucalvaceae</taxon>
        <taxon>Aphanomyces</taxon>
    </lineage>
</organism>
<dbReference type="AlphaFoldDB" id="W4GR51"/>
<sequence length="375" mass="42701">MLRNCARIIPGSAASRCFATSSKLTNMKSINLKLIMSTFLLRVHPDVMQVDRNSMKEVDQSIKDHNENAMKTLNAYLDIASAGCNGELKADDLSTREFPLEFFIPTTKKVQRSLRKIKTAGDAEVIHIKGNMYTRISHFVKLSDKLVEASHHALMHRRTVNVAAVHWRKDTNAVLRDLFRQADLPVLSAHPNGELIPWDEETIREADAEAVFESNETFEKKFRAMLVRERDVVFKYTTGFEEHVENHQVLLSLVRRIHADALAADEQQPAFNWMGETLLRNFMDLRLANPVWNRVVLILSDGENTLEVLRDEADPCQIAFVVGFTHDVDRLVDFMCAEVAQLEAALDAAYAPGKTAQRHRSSHKRRIQAAPKRLY</sequence>
<dbReference type="VEuPathDB" id="FungiDB:H257_05993"/>